<evidence type="ECO:0000256" key="1">
    <source>
        <dbReference type="SAM" id="SignalP"/>
    </source>
</evidence>
<dbReference type="EMBL" id="CALNXK010000008">
    <property type="protein sequence ID" value="CAH3040290.1"/>
    <property type="molecule type" value="Genomic_DNA"/>
</dbReference>
<proteinExistence type="predicted"/>
<comment type="caution">
    <text evidence="2">The sequence shown here is derived from an EMBL/GenBank/DDBJ whole genome shotgun (WGS) entry which is preliminary data.</text>
</comment>
<keyword evidence="3" id="KW-1185">Reference proteome</keyword>
<organism evidence="2 3">
    <name type="scientific">Porites lobata</name>
    <dbReference type="NCBI Taxonomy" id="104759"/>
    <lineage>
        <taxon>Eukaryota</taxon>
        <taxon>Metazoa</taxon>
        <taxon>Cnidaria</taxon>
        <taxon>Anthozoa</taxon>
        <taxon>Hexacorallia</taxon>
        <taxon>Scleractinia</taxon>
        <taxon>Fungiina</taxon>
        <taxon>Poritidae</taxon>
        <taxon>Porites</taxon>
    </lineage>
</organism>
<name>A0ABN8N0Z1_9CNID</name>
<evidence type="ECO:0000313" key="3">
    <source>
        <dbReference type="Proteomes" id="UP001159405"/>
    </source>
</evidence>
<protein>
    <submittedName>
        <fullName evidence="2">Uncharacterized protein</fullName>
    </submittedName>
</protein>
<sequence>MKSLRAQLLAVFLITIVTQIVADFDERQCFLRQNRTCYQYSITRRQSMMCSVTGRIFKQCQQICNAGNCSLTCSSPETCKQQCFASLCESLSCNAKTCDQYCIRGRCNMICTSEECRQTCDVSGCEMKCPENAKRCIQKCSRGNCKMHCPAGVQYCQQICELGRCTMFCDGKECARICRKSNCIYSAQPENVTALVVESTCNRAVAHKENICYQNCIKGDCALETVKNYSMQSQGCYGGNCNMSCSAKEKCSQVCVGRKCQLITCTSDVCIQECVAGGCHMECYSRICTQICRGGNCKMGCLSSYSKLCYQTCVGGGCVTSCEGENCNPRCFGGKCRHSVYQPPGITTKATCDKISDDTCVQTCRSKTGCALANRPSNPVQISNQTCTNGFCFLNCTGSDICNQKCSGKKCYTVSCNARECVQVCNGEDCGLIECDADTCTQTCFGWGCHLKCHPSVQVCNQICLAEKGRCFQECWAQECTLTLL</sequence>
<reference evidence="2 3" key="1">
    <citation type="submission" date="2022-05" db="EMBL/GenBank/DDBJ databases">
        <authorList>
            <consortium name="Genoscope - CEA"/>
            <person name="William W."/>
        </authorList>
    </citation>
    <scope>NUCLEOTIDE SEQUENCE [LARGE SCALE GENOMIC DNA]</scope>
</reference>
<evidence type="ECO:0000313" key="2">
    <source>
        <dbReference type="EMBL" id="CAH3040290.1"/>
    </source>
</evidence>
<keyword evidence="1" id="KW-0732">Signal</keyword>
<dbReference type="Proteomes" id="UP001159405">
    <property type="component" value="Unassembled WGS sequence"/>
</dbReference>
<feature type="signal peptide" evidence="1">
    <location>
        <begin position="1"/>
        <end position="22"/>
    </location>
</feature>
<gene>
    <name evidence="2" type="ORF">PLOB_00045665</name>
</gene>
<accession>A0ABN8N0Z1</accession>
<feature type="chain" id="PRO_5047435597" evidence="1">
    <location>
        <begin position="23"/>
        <end position="485"/>
    </location>
</feature>